<proteinExistence type="predicted"/>
<dbReference type="EMBL" id="JAZAQF010000028">
    <property type="protein sequence ID" value="MFG3817101.1"/>
    <property type="molecule type" value="Genomic_DNA"/>
</dbReference>
<evidence type="ECO:0000313" key="2">
    <source>
        <dbReference type="Proteomes" id="UP001604335"/>
    </source>
</evidence>
<reference evidence="2" key="1">
    <citation type="journal article" date="2024" name="Algal Res.">
        <title>Biochemical, toxicological and genomic investigation of a high-biomass producing Limnothrix strain isolated from Italian shallow drinking water reservoir.</title>
        <authorList>
            <person name="Simonazzi M."/>
            <person name="Shishido T.K."/>
            <person name="Delbaje E."/>
            <person name="Wahlsten M."/>
            <person name="Fewer D.P."/>
            <person name="Sivonen K."/>
            <person name="Pezzolesi L."/>
            <person name="Pistocchi R."/>
        </authorList>
    </citation>
    <scope>NUCLEOTIDE SEQUENCE [LARGE SCALE GENOMIC DNA]</scope>
    <source>
        <strain evidence="2">LRLZ20PSL1</strain>
    </source>
</reference>
<gene>
    <name evidence="1" type="ORF">VPK24_05590</name>
</gene>
<organism evidence="1 2">
    <name type="scientific">Limnothrix redekei LRLZ20PSL1</name>
    <dbReference type="NCBI Taxonomy" id="3112953"/>
    <lineage>
        <taxon>Bacteria</taxon>
        <taxon>Bacillati</taxon>
        <taxon>Cyanobacteriota</taxon>
        <taxon>Cyanophyceae</taxon>
        <taxon>Pseudanabaenales</taxon>
        <taxon>Pseudanabaenaceae</taxon>
        <taxon>Limnothrix</taxon>
    </lineage>
</organism>
<dbReference type="RefSeq" id="WP_393011169.1">
    <property type="nucleotide sequence ID" value="NZ_JAZAQF010000028.1"/>
</dbReference>
<accession>A0ABW7C7U4</accession>
<dbReference type="Proteomes" id="UP001604335">
    <property type="component" value="Unassembled WGS sequence"/>
</dbReference>
<comment type="caution">
    <text evidence="1">The sequence shown here is derived from an EMBL/GenBank/DDBJ whole genome shotgun (WGS) entry which is preliminary data.</text>
</comment>
<keyword evidence="2" id="KW-1185">Reference proteome</keyword>
<evidence type="ECO:0000313" key="1">
    <source>
        <dbReference type="EMBL" id="MFG3817101.1"/>
    </source>
</evidence>
<name>A0ABW7C7U4_9CYAN</name>
<sequence>MGQSWGSDRARATGEQLACDRDRTIHPHSIASRLGQFHNWLRMAIAAKPSENHDSLDEPVATIANPNAHGVNFAAR</sequence>
<protein>
    <submittedName>
        <fullName evidence="1">Uncharacterized protein</fullName>
    </submittedName>
</protein>